<feature type="region of interest" description="Disordered" evidence="6">
    <location>
        <begin position="234"/>
        <end position="257"/>
    </location>
</feature>
<evidence type="ECO:0000256" key="4">
    <source>
        <dbReference type="ARBA" id="ARBA00023163"/>
    </source>
</evidence>
<sequence length="257" mass="26803">MAAAAAADHPNDHDLIAFVLRPMAVAGHHHGFVGGGIIHLADVYSVAPERLAERYAPAPGTGGGIWYFLCPARCRHRAAAAGALGQGCWASSSETGGVAARPVRGPDGRRVGQSRALSYSSYGARTAAAPWAAAVTRHGWCMVELALDKQGGGGGRAGGDFVLCKLFRSPRNEAPTTAAPGLVSGCKRKAAVDDHPDTPPGMLQAAARKQVQLLCSYSVRLAALQLAAAARPRASSCSSRQRQQQQQPCKYASKIQT</sequence>
<evidence type="ECO:0000256" key="5">
    <source>
        <dbReference type="ARBA" id="ARBA00023242"/>
    </source>
</evidence>
<dbReference type="HOGENOM" id="CLU_1083386_0_0_1"/>
<dbReference type="AlphaFoldDB" id="K4AJJ1"/>
<dbReference type="EnsemblPlants" id="KQK88101">
    <property type="protein sequence ID" value="KQK88101"/>
    <property type="gene ID" value="SETIT_039061mg"/>
</dbReference>
<feature type="compositionally biased region" description="Low complexity" evidence="6">
    <location>
        <begin position="234"/>
        <end position="249"/>
    </location>
</feature>
<dbReference type="Pfam" id="PF02365">
    <property type="entry name" value="NAM"/>
    <property type="match status" value="1"/>
</dbReference>
<dbReference type="PROSITE" id="PS51005">
    <property type="entry name" value="NAC"/>
    <property type="match status" value="1"/>
</dbReference>
<keyword evidence="5" id="KW-0539">Nucleus</keyword>
<comment type="subcellular location">
    <subcellularLocation>
        <location evidence="1">Nucleus</location>
    </subcellularLocation>
</comment>
<organism evidence="8 9">
    <name type="scientific">Setaria italica</name>
    <name type="common">Foxtail millet</name>
    <name type="synonym">Panicum italicum</name>
    <dbReference type="NCBI Taxonomy" id="4555"/>
    <lineage>
        <taxon>Eukaryota</taxon>
        <taxon>Viridiplantae</taxon>
        <taxon>Streptophyta</taxon>
        <taxon>Embryophyta</taxon>
        <taxon>Tracheophyta</taxon>
        <taxon>Spermatophyta</taxon>
        <taxon>Magnoliopsida</taxon>
        <taxon>Liliopsida</taxon>
        <taxon>Poales</taxon>
        <taxon>Poaceae</taxon>
        <taxon>PACMAD clade</taxon>
        <taxon>Panicoideae</taxon>
        <taxon>Panicodae</taxon>
        <taxon>Paniceae</taxon>
        <taxon>Cenchrinae</taxon>
        <taxon>Setaria</taxon>
    </lineage>
</organism>
<dbReference type="OMA" id="FLCPARC"/>
<evidence type="ECO:0000313" key="9">
    <source>
        <dbReference type="Proteomes" id="UP000004995"/>
    </source>
</evidence>
<dbReference type="InterPro" id="IPR003441">
    <property type="entry name" value="NAC-dom"/>
</dbReference>
<name>K4AJJ1_SETIT</name>
<keyword evidence="2" id="KW-0805">Transcription regulation</keyword>
<feature type="domain" description="NAC" evidence="7">
    <location>
        <begin position="2"/>
        <end position="169"/>
    </location>
</feature>
<keyword evidence="3" id="KW-0238">DNA-binding</keyword>
<dbReference type="eggNOG" id="ENOG502R4FY">
    <property type="taxonomic scope" value="Eukaryota"/>
</dbReference>
<proteinExistence type="predicted"/>
<reference evidence="8" key="2">
    <citation type="submission" date="2018-08" db="UniProtKB">
        <authorList>
            <consortium name="EnsemblPlants"/>
        </authorList>
    </citation>
    <scope>IDENTIFICATION</scope>
    <source>
        <strain evidence="8">Yugu1</strain>
    </source>
</reference>
<evidence type="ECO:0000313" key="8">
    <source>
        <dbReference type="EnsemblPlants" id="KQK88101"/>
    </source>
</evidence>
<reference evidence="9" key="1">
    <citation type="journal article" date="2012" name="Nat. Biotechnol.">
        <title>Reference genome sequence of the model plant Setaria.</title>
        <authorList>
            <person name="Bennetzen J.L."/>
            <person name="Schmutz J."/>
            <person name="Wang H."/>
            <person name="Percifield R."/>
            <person name="Hawkins J."/>
            <person name="Pontaroli A.C."/>
            <person name="Estep M."/>
            <person name="Feng L."/>
            <person name="Vaughn J.N."/>
            <person name="Grimwood J."/>
            <person name="Jenkins J."/>
            <person name="Barry K."/>
            <person name="Lindquist E."/>
            <person name="Hellsten U."/>
            <person name="Deshpande S."/>
            <person name="Wang X."/>
            <person name="Wu X."/>
            <person name="Mitros T."/>
            <person name="Triplett J."/>
            <person name="Yang X."/>
            <person name="Ye C.Y."/>
            <person name="Mauro-Herrera M."/>
            <person name="Wang L."/>
            <person name="Li P."/>
            <person name="Sharma M."/>
            <person name="Sharma R."/>
            <person name="Ronald P.C."/>
            <person name="Panaud O."/>
            <person name="Kellogg E.A."/>
            <person name="Brutnell T.P."/>
            <person name="Doust A.N."/>
            <person name="Tuskan G.A."/>
            <person name="Rokhsar D."/>
            <person name="Devos K.M."/>
        </authorList>
    </citation>
    <scope>NUCLEOTIDE SEQUENCE [LARGE SCALE GENOMIC DNA]</scope>
    <source>
        <strain evidence="9">cv. Yugu1</strain>
    </source>
</reference>
<evidence type="ECO:0000256" key="6">
    <source>
        <dbReference type="SAM" id="MobiDB-lite"/>
    </source>
</evidence>
<dbReference type="InterPro" id="IPR036093">
    <property type="entry name" value="NAC_dom_sf"/>
</dbReference>
<evidence type="ECO:0000256" key="3">
    <source>
        <dbReference type="ARBA" id="ARBA00023125"/>
    </source>
</evidence>
<dbReference type="SUPFAM" id="SSF101941">
    <property type="entry name" value="NAC domain"/>
    <property type="match status" value="1"/>
</dbReference>
<accession>K4AJJ1</accession>
<dbReference type="PANTHER" id="PTHR31989">
    <property type="entry name" value="NAC DOMAIN-CONTAINING PROTEIN 82-RELATED"/>
    <property type="match status" value="1"/>
</dbReference>
<evidence type="ECO:0000256" key="2">
    <source>
        <dbReference type="ARBA" id="ARBA00023015"/>
    </source>
</evidence>
<dbReference type="InParanoid" id="K4AJJ1"/>
<dbReference type="Proteomes" id="UP000004995">
    <property type="component" value="Unassembled WGS sequence"/>
</dbReference>
<dbReference type="GO" id="GO:0005634">
    <property type="term" value="C:nucleus"/>
    <property type="evidence" value="ECO:0007669"/>
    <property type="project" value="UniProtKB-SubCell"/>
</dbReference>
<evidence type="ECO:0000256" key="1">
    <source>
        <dbReference type="ARBA" id="ARBA00004123"/>
    </source>
</evidence>
<dbReference type="GO" id="GO:0003677">
    <property type="term" value="F:DNA binding"/>
    <property type="evidence" value="ECO:0007669"/>
    <property type="project" value="UniProtKB-KW"/>
</dbReference>
<dbReference type="EMBL" id="AGNK02005483">
    <property type="status" value="NOT_ANNOTATED_CDS"/>
    <property type="molecule type" value="Genomic_DNA"/>
</dbReference>
<dbReference type="Gramene" id="KQK88101">
    <property type="protein sequence ID" value="KQK88101"/>
    <property type="gene ID" value="SETIT_039061mg"/>
</dbReference>
<keyword evidence="4" id="KW-0804">Transcription</keyword>
<keyword evidence="9" id="KW-1185">Reference proteome</keyword>
<protein>
    <recommendedName>
        <fullName evidence="7">NAC domain-containing protein</fullName>
    </recommendedName>
</protein>
<dbReference type="Gene3D" id="2.170.150.80">
    <property type="entry name" value="NAC domain"/>
    <property type="match status" value="1"/>
</dbReference>
<evidence type="ECO:0000259" key="7">
    <source>
        <dbReference type="PROSITE" id="PS51005"/>
    </source>
</evidence>
<dbReference type="GO" id="GO:0006355">
    <property type="term" value="P:regulation of DNA-templated transcription"/>
    <property type="evidence" value="ECO:0007669"/>
    <property type="project" value="InterPro"/>
</dbReference>